<reference evidence="2 3" key="1">
    <citation type="submission" date="2019-11" db="EMBL/GenBank/DDBJ databases">
        <title>Genome sequences of 17 halophilic strains isolated from different environments.</title>
        <authorList>
            <person name="Furrow R.E."/>
        </authorList>
    </citation>
    <scope>NUCLEOTIDE SEQUENCE [LARGE SCALE GENOMIC DNA]</scope>
    <source>
        <strain evidence="2 3">22511_23_Filter</strain>
    </source>
</reference>
<name>A0A845DQW7_9BACI</name>
<keyword evidence="1" id="KW-1133">Transmembrane helix</keyword>
<gene>
    <name evidence="2" type="ORF">GLW04_03475</name>
</gene>
<feature type="transmembrane region" description="Helical" evidence="1">
    <location>
        <begin position="70"/>
        <end position="90"/>
    </location>
</feature>
<evidence type="ECO:0000256" key="1">
    <source>
        <dbReference type="SAM" id="Phobius"/>
    </source>
</evidence>
<feature type="transmembrane region" description="Helical" evidence="1">
    <location>
        <begin position="36"/>
        <end position="58"/>
    </location>
</feature>
<keyword evidence="1" id="KW-0812">Transmembrane</keyword>
<evidence type="ECO:0000313" key="3">
    <source>
        <dbReference type="Proteomes" id="UP000460949"/>
    </source>
</evidence>
<dbReference type="AlphaFoldDB" id="A0A845DQW7"/>
<feature type="transmembrane region" description="Helical" evidence="1">
    <location>
        <begin position="102"/>
        <end position="121"/>
    </location>
</feature>
<keyword evidence="1" id="KW-0472">Membrane</keyword>
<dbReference type="OrthoDB" id="9931496at2"/>
<evidence type="ECO:0000313" key="2">
    <source>
        <dbReference type="EMBL" id="MYL18935.1"/>
    </source>
</evidence>
<protein>
    <submittedName>
        <fullName evidence="2">Uncharacterized protein</fullName>
    </submittedName>
</protein>
<accession>A0A845DQW7</accession>
<comment type="caution">
    <text evidence="2">The sequence shown here is derived from an EMBL/GenBank/DDBJ whole genome shotgun (WGS) entry which is preliminary data.</text>
</comment>
<dbReference type="Proteomes" id="UP000460949">
    <property type="component" value="Unassembled WGS sequence"/>
</dbReference>
<proteinExistence type="predicted"/>
<sequence length="138" mass="15420">MTKYHHIGKVLICFFYVFLIAVLQPDLQKLAASGHIYYYLLLMQTVYIPAGIILALPVSLSSYRLSKRTFFLLTLYVLPCFLFLYVPFFIPGAVIFPERLHADPYAGVIIQVLLGYGAAVAGKESAEAKNSGGNGRRR</sequence>
<dbReference type="EMBL" id="WMET01000001">
    <property type="protein sequence ID" value="MYL18935.1"/>
    <property type="molecule type" value="Genomic_DNA"/>
</dbReference>
<dbReference type="RefSeq" id="WP_160835371.1">
    <property type="nucleotide sequence ID" value="NZ_WMET01000001.1"/>
</dbReference>
<feature type="transmembrane region" description="Helical" evidence="1">
    <location>
        <begin position="7"/>
        <end position="24"/>
    </location>
</feature>
<organism evidence="2 3">
    <name type="scientific">Halobacillus litoralis</name>
    <dbReference type="NCBI Taxonomy" id="45668"/>
    <lineage>
        <taxon>Bacteria</taxon>
        <taxon>Bacillati</taxon>
        <taxon>Bacillota</taxon>
        <taxon>Bacilli</taxon>
        <taxon>Bacillales</taxon>
        <taxon>Bacillaceae</taxon>
        <taxon>Halobacillus</taxon>
    </lineage>
</organism>